<feature type="compositionally biased region" description="Basic residues" evidence="1">
    <location>
        <begin position="627"/>
        <end position="638"/>
    </location>
</feature>
<dbReference type="Pfam" id="PF13926">
    <property type="entry name" value="DUF4211"/>
    <property type="match status" value="1"/>
</dbReference>
<comment type="caution">
    <text evidence="3">The sequence shown here is derived from an EMBL/GenBank/DDBJ whole genome shotgun (WGS) entry which is preliminary data.</text>
</comment>
<dbReference type="AlphaFoldDB" id="A0A1R1X1Z2"/>
<dbReference type="STRING" id="133412.A0A1R1X1Z2"/>
<feature type="compositionally biased region" description="Polar residues" evidence="1">
    <location>
        <begin position="642"/>
        <end position="653"/>
    </location>
</feature>
<organism evidence="3 4">
    <name type="scientific">Smittium culicis</name>
    <dbReference type="NCBI Taxonomy" id="133412"/>
    <lineage>
        <taxon>Eukaryota</taxon>
        <taxon>Fungi</taxon>
        <taxon>Fungi incertae sedis</taxon>
        <taxon>Zoopagomycota</taxon>
        <taxon>Kickxellomycotina</taxon>
        <taxon>Harpellomycetes</taxon>
        <taxon>Harpellales</taxon>
        <taxon>Legeriomycetaceae</taxon>
        <taxon>Smittium</taxon>
    </lineage>
</organism>
<feature type="compositionally biased region" description="Low complexity" evidence="1">
    <location>
        <begin position="581"/>
        <end position="614"/>
    </location>
</feature>
<feature type="compositionally biased region" description="Low complexity" evidence="1">
    <location>
        <begin position="22"/>
        <end position="32"/>
    </location>
</feature>
<feature type="compositionally biased region" description="Polar residues" evidence="1">
    <location>
        <begin position="197"/>
        <end position="213"/>
    </location>
</feature>
<sequence>MSTSPSFRRTRRSLNRAELEKTPSSTKSNNSSVFVDNTTPNNFDHSAYGSKSAPKNTSNYQSFFGSVHPNVTHTSSQKKKVPNSVPSKKFPSISVDNLTHNSPANNAFVVIENYDKTGYTKIDTPKFNFKNPPIVTVSIDSTPELSSYSIFPQSKYGSRNKKRSSRPSSNQTKSSKPEPIVLTINPTPSPHLKSKISYGSENSKNNTLNPPSNNTYAPITYYSEPPKRFVSVLITKNSLTNKVCRIVSKAISTKLANKDISFSNLFKPTVKNGIINSPDYNNINSSPLRKKSSIRIYESSSEESKSSSPEIPLPIKKGINFQKSEYISSSRNNNSQKNVKIFDSDNDSSEIEDASIYEDKTFLSENKNFGFERKVDHHPNFYEQSQSYSQNTQDNTLNPFNTSFKPDTKIPLNQSNHIHYNSLPNFEPSIKSDLNLNTSTHYSSESENTELPSTFVNNTQTPNNLFVIQSTDDDAKTHSDSSGVIKRKRIINRKNVSNNISPPSVSPKSIVMKYKLQKELNDLKVSRGYAKAQNKKLKRTKKRSKPSFRELLKKTKSDIRGNRTGLKDFNRKYNSFYVSGDSDSFDSQSSSESFSTNDDSSSSTSSIPISSYSDVINFGLSQPKSTSSKKSKPKKSRRSPTINSTHSNTQPSPLISAITRNDESDEYNPENLSNKYDPSSDTEASVSSSGFVVTDEFDDIVESTNNDADFYKAIDNFEISSQQRPSIFDSLIPSSKDREIRLADFGISTNRDFQSSFNTYVQYMTHAIFNEDILACVDPKTASYFESAKNTVENRIETIRDSLVSSSVWNPQFLIDLKSFPIYELEFIDPELGCEACNFGISRTSTFIVNLLAQPVVYNVPVEFLELATNLENFVKDVARFITGYTTIHITYETPEDKVQFAEDLVSQLDEHDDIKKVPISP</sequence>
<protein>
    <recommendedName>
        <fullName evidence="2">DUF4211 domain-containing protein</fullName>
    </recommendedName>
</protein>
<gene>
    <name evidence="3" type="ORF">AYI70_g11409</name>
</gene>
<proteinExistence type="predicted"/>
<feature type="region of interest" description="Disordered" evidence="1">
    <location>
        <begin position="581"/>
        <end position="687"/>
    </location>
</feature>
<evidence type="ECO:0000256" key="1">
    <source>
        <dbReference type="SAM" id="MobiDB-lite"/>
    </source>
</evidence>
<dbReference type="Proteomes" id="UP000187283">
    <property type="component" value="Unassembled WGS sequence"/>
</dbReference>
<evidence type="ECO:0000313" key="3">
    <source>
        <dbReference type="EMBL" id="OMJ08655.1"/>
    </source>
</evidence>
<feature type="compositionally biased region" description="Polar residues" evidence="1">
    <location>
        <begin position="670"/>
        <end position="687"/>
    </location>
</feature>
<dbReference type="InterPro" id="IPR025451">
    <property type="entry name" value="DUF4211"/>
</dbReference>
<evidence type="ECO:0000259" key="2">
    <source>
        <dbReference type="Pfam" id="PF13926"/>
    </source>
</evidence>
<keyword evidence="4" id="KW-1185">Reference proteome</keyword>
<accession>A0A1R1X1Z2</accession>
<dbReference type="EMBL" id="LSSN01005731">
    <property type="protein sequence ID" value="OMJ08655.1"/>
    <property type="molecule type" value="Genomic_DNA"/>
</dbReference>
<feature type="domain" description="DUF4211" evidence="2">
    <location>
        <begin position="744"/>
        <end position="854"/>
    </location>
</feature>
<feature type="region of interest" description="Disordered" evidence="1">
    <location>
        <begin position="150"/>
        <end position="213"/>
    </location>
</feature>
<evidence type="ECO:0000313" key="4">
    <source>
        <dbReference type="Proteomes" id="UP000187283"/>
    </source>
</evidence>
<feature type="region of interest" description="Disordered" evidence="1">
    <location>
        <begin position="1"/>
        <end position="54"/>
    </location>
</feature>
<name>A0A1R1X1Z2_9FUNG</name>
<dbReference type="OrthoDB" id="21499at2759"/>
<feature type="compositionally biased region" description="Polar residues" evidence="1">
    <location>
        <begin position="33"/>
        <end position="44"/>
    </location>
</feature>
<reference evidence="3 4" key="1">
    <citation type="submission" date="2017-01" db="EMBL/GenBank/DDBJ databases">
        <authorList>
            <person name="Mah S.A."/>
            <person name="Swanson W.J."/>
            <person name="Moy G.W."/>
            <person name="Vacquier V.D."/>
        </authorList>
    </citation>
    <scope>NUCLEOTIDE SEQUENCE [LARGE SCALE GENOMIC DNA]</scope>
    <source>
        <strain evidence="3 4">GSMNP</strain>
    </source>
</reference>